<feature type="compositionally biased region" description="Basic and acidic residues" evidence="1">
    <location>
        <begin position="143"/>
        <end position="169"/>
    </location>
</feature>
<keyword evidence="3" id="KW-1185">Reference proteome</keyword>
<feature type="region of interest" description="Disordered" evidence="1">
    <location>
        <begin position="498"/>
        <end position="517"/>
    </location>
</feature>
<protein>
    <submittedName>
        <fullName evidence="2">Uncharacterized protein</fullName>
    </submittedName>
</protein>
<accession>A0A7C8M8Q7</accession>
<organism evidence="2 3">
    <name type="scientific">Massariosphaeria phaeospora</name>
    <dbReference type="NCBI Taxonomy" id="100035"/>
    <lineage>
        <taxon>Eukaryota</taxon>
        <taxon>Fungi</taxon>
        <taxon>Dikarya</taxon>
        <taxon>Ascomycota</taxon>
        <taxon>Pezizomycotina</taxon>
        <taxon>Dothideomycetes</taxon>
        <taxon>Pleosporomycetidae</taxon>
        <taxon>Pleosporales</taxon>
        <taxon>Pleosporales incertae sedis</taxon>
        <taxon>Massariosphaeria</taxon>
    </lineage>
</organism>
<evidence type="ECO:0000313" key="2">
    <source>
        <dbReference type="EMBL" id="KAF2871719.1"/>
    </source>
</evidence>
<dbReference type="AlphaFoldDB" id="A0A7C8M8Q7"/>
<comment type="caution">
    <text evidence="2">The sequence shown here is derived from an EMBL/GenBank/DDBJ whole genome shotgun (WGS) entry which is preliminary data.</text>
</comment>
<proteinExistence type="predicted"/>
<gene>
    <name evidence="2" type="ORF">BDV95DRAFT_47441</name>
</gene>
<feature type="region of interest" description="Disordered" evidence="1">
    <location>
        <begin position="1"/>
        <end position="209"/>
    </location>
</feature>
<feature type="compositionally biased region" description="Basic and acidic residues" evidence="1">
    <location>
        <begin position="181"/>
        <end position="196"/>
    </location>
</feature>
<dbReference type="EMBL" id="JAADJZ010000011">
    <property type="protein sequence ID" value="KAF2871719.1"/>
    <property type="molecule type" value="Genomic_DNA"/>
</dbReference>
<dbReference type="Proteomes" id="UP000481861">
    <property type="component" value="Unassembled WGS sequence"/>
</dbReference>
<feature type="compositionally biased region" description="Pro residues" evidence="1">
    <location>
        <begin position="199"/>
        <end position="208"/>
    </location>
</feature>
<evidence type="ECO:0000256" key="1">
    <source>
        <dbReference type="SAM" id="MobiDB-lite"/>
    </source>
</evidence>
<feature type="compositionally biased region" description="Basic and acidic residues" evidence="1">
    <location>
        <begin position="508"/>
        <end position="517"/>
    </location>
</feature>
<feature type="compositionally biased region" description="Polar residues" evidence="1">
    <location>
        <begin position="10"/>
        <end position="26"/>
    </location>
</feature>
<reference evidence="2 3" key="1">
    <citation type="submission" date="2020-01" db="EMBL/GenBank/DDBJ databases">
        <authorList>
            <consortium name="DOE Joint Genome Institute"/>
            <person name="Haridas S."/>
            <person name="Albert R."/>
            <person name="Binder M."/>
            <person name="Bloem J."/>
            <person name="Labutti K."/>
            <person name="Salamov A."/>
            <person name="Andreopoulos B."/>
            <person name="Baker S.E."/>
            <person name="Barry K."/>
            <person name="Bills G."/>
            <person name="Bluhm B.H."/>
            <person name="Cannon C."/>
            <person name="Castanera R."/>
            <person name="Culley D.E."/>
            <person name="Daum C."/>
            <person name="Ezra D."/>
            <person name="Gonzalez J.B."/>
            <person name="Henrissat B."/>
            <person name="Kuo A."/>
            <person name="Liang C."/>
            <person name="Lipzen A."/>
            <person name="Lutzoni F."/>
            <person name="Magnuson J."/>
            <person name="Mondo S."/>
            <person name="Nolan M."/>
            <person name="Ohm R."/>
            <person name="Pangilinan J."/>
            <person name="Park H.-J.H."/>
            <person name="Ramirez L."/>
            <person name="Alfaro M."/>
            <person name="Sun H."/>
            <person name="Tritt A."/>
            <person name="Yoshinaga Y."/>
            <person name="Zwiers L.-H.L."/>
            <person name="Turgeon B.G."/>
            <person name="Goodwin S.B."/>
            <person name="Spatafora J.W."/>
            <person name="Crous P.W."/>
            <person name="Grigoriev I.V."/>
        </authorList>
    </citation>
    <scope>NUCLEOTIDE SEQUENCE [LARGE SCALE GENOMIC DNA]</scope>
    <source>
        <strain evidence="2 3">CBS 611.86</strain>
    </source>
</reference>
<evidence type="ECO:0000313" key="3">
    <source>
        <dbReference type="Proteomes" id="UP000481861"/>
    </source>
</evidence>
<name>A0A7C8M8Q7_9PLEO</name>
<sequence>MDGNPPLQPGSASNQRGNVVGSLTNDQYDDILFGPSDSDNGEPTGGAATADEHVEEDSATQDNAAVRKRAAQLDQDTSFSGPSKKRRRSQTSTVPADGSTKRGPHRDGFKSVLFDGTDSSSEDELLEKTDSAAGRRAKKRRVPQHEQLDVDTELQREDGTSKVHPKEPLTAENPDLFTGDKGPDTKEFDYEPELRPRTTKPPIPPIPPLVKGKLARPTEADVLHELDPVDRTWDEFRVAAPGYLRMLDPWASSNSRCAYVWKIFRRIRGFPLRGYPDNRYTGTLDPWDYGEIKIAYTGSPKVARKCWSLGMEVHGVLVSSLLFRDWLYSINDHAPWNGWDSITLTPIGLLKELDRRLIEAALERTVQHTSGEGYRMQLGMLREISDDDVYIEPPWSHQSPEVNKSRQFLEAYEFQRFFTERLAESAQIVKQRAREEMAEDDYDESMKRARSMESVARNWESRAWTVYTWMMRPDSRAVGTTKGAGMPKEISVRSGYVHIHPPSSDGTSKSKVDLELQ</sequence>